<feature type="region of interest" description="Disordered" evidence="2">
    <location>
        <begin position="40"/>
        <end position="70"/>
    </location>
</feature>
<feature type="compositionally biased region" description="Low complexity" evidence="2">
    <location>
        <begin position="61"/>
        <end position="70"/>
    </location>
</feature>
<name>A0A4Y1QSS8_PRUDU</name>
<protein>
    <submittedName>
        <fullName evidence="6">Tubby like protein 6</fullName>
    </submittedName>
</protein>
<accession>A0A4Y1QSS8</accession>
<evidence type="ECO:0000259" key="4">
    <source>
        <dbReference type="Pfam" id="PF01167"/>
    </source>
</evidence>
<evidence type="ECO:0000256" key="1">
    <source>
        <dbReference type="ARBA" id="ARBA00007129"/>
    </source>
</evidence>
<comment type="similarity">
    <text evidence="1">Belongs to the TUB family.</text>
</comment>
<dbReference type="CDD" id="cd22153">
    <property type="entry name" value="F-box_AtTLP-like"/>
    <property type="match status" value="1"/>
</dbReference>
<dbReference type="InterPro" id="IPR025659">
    <property type="entry name" value="Tubby-like_C"/>
</dbReference>
<dbReference type="EMBL" id="AP019297">
    <property type="protein sequence ID" value="BBG94906.1"/>
    <property type="molecule type" value="Genomic_DNA"/>
</dbReference>
<dbReference type="SUPFAM" id="SSF54518">
    <property type="entry name" value="Tubby C-terminal domain-like"/>
    <property type="match status" value="1"/>
</dbReference>
<feature type="transmembrane region" description="Helical" evidence="3">
    <location>
        <begin position="500"/>
        <end position="524"/>
    </location>
</feature>
<dbReference type="InterPro" id="IPR001810">
    <property type="entry name" value="F-box_dom"/>
</dbReference>
<evidence type="ECO:0000256" key="3">
    <source>
        <dbReference type="SAM" id="Phobius"/>
    </source>
</evidence>
<dbReference type="Pfam" id="PF12937">
    <property type="entry name" value="F-box-like"/>
    <property type="match status" value="1"/>
</dbReference>
<sequence>MCIKTTLHYILNSEADLPVRSVMSLKKIFHELLELRDDMGKKSRRAERKHTRRRAKSHIAPEQSLSSLPSPELVQQSQWANLPPELLLDIIQRLEASETSWPARRDVVACASVCRSWREITKEIVKTPEQCGWLTFPISLKQPGPRDAPIQCFIKRERETSTYRLYLGLSPALSGDMSKLLLAARKIRRATSTGFVISLVADEFSRASNTYFTIYDSQPPQNPAIQTNCRSHRRINSKQVSPRVPAGCFSVASVSYELNILRTRGPRRMQCTMQSIPITAVQEGGFAPTPTELSTCLNQKCSPLSTSQGKKPLANLGSSSTTLDLEHGMKDPLILKNKSPRWHEQLQCWCLNFKGRVTVASVKNFQLVASAEPCQNVSLAEQEKVILQFGKIGKDIFTMDYRYPLSAFQAFAICLSSFDTKPAWLSGSESLGSKKSPLRHRRLTVNLALVLRKNRLNTGVPCCDKTIEHNSVIDALYIAVDKCTRLLIIMNRPVLETSILVVYLFISSGFKAVIWIALISAFLASRAVPLLAMQLQPALECALLSLTCPTFFPSFDSVSDSGSCFLYPPMVSGSTFSGDGVEQKRKEAKSSLERWAVVESEG</sequence>
<feature type="compositionally biased region" description="Basic residues" evidence="2">
    <location>
        <begin position="42"/>
        <end position="57"/>
    </location>
</feature>
<dbReference type="PROSITE" id="PS01200">
    <property type="entry name" value="TUB_1"/>
    <property type="match status" value="1"/>
</dbReference>
<dbReference type="FunFam" id="1.20.1280.50:FF:000047">
    <property type="entry name" value="Tubby-like F-box protein"/>
    <property type="match status" value="1"/>
</dbReference>
<organism evidence="6">
    <name type="scientific">Prunus dulcis</name>
    <name type="common">Almond</name>
    <name type="synonym">Amygdalus dulcis</name>
    <dbReference type="NCBI Taxonomy" id="3755"/>
    <lineage>
        <taxon>Eukaryota</taxon>
        <taxon>Viridiplantae</taxon>
        <taxon>Streptophyta</taxon>
        <taxon>Embryophyta</taxon>
        <taxon>Tracheophyta</taxon>
        <taxon>Spermatophyta</taxon>
        <taxon>Magnoliopsida</taxon>
        <taxon>eudicotyledons</taxon>
        <taxon>Gunneridae</taxon>
        <taxon>Pentapetalae</taxon>
        <taxon>rosids</taxon>
        <taxon>fabids</taxon>
        <taxon>Rosales</taxon>
        <taxon>Rosaceae</taxon>
        <taxon>Amygdaloideae</taxon>
        <taxon>Amygdaleae</taxon>
        <taxon>Prunus</taxon>
    </lineage>
</organism>
<keyword evidence="3" id="KW-0812">Transmembrane</keyword>
<reference evidence="6" key="1">
    <citation type="journal article" date="2019" name="Science">
        <title>Mutation of a bHLH transcription factor allowed almond domestication.</title>
        <authorList>
            <person name="Sanchez-Perez R."/>
            <person name="Pavan S."/>
            <person name="Mazzeo R."/>
            <person name="Moldovan C."/>
            <person name="Aiese Cigliano R."/>
            <person name="Del Cueto J."/>
            <person name="Ricciardi F."/>
            <person name="Lotti C."/>
            <person name="Ricciardi L."/>
            <person name="Dicenta F."/>
            <person name="Lopez-Marques R.L."/>
            <person name="Lindberg Moller B."/>
        </authorList>
    </citation>
    <scope>NUCLEOTIDE SEQUENCE</scope>
</reference>
<dbReference type="AlphaFoldDB" id="A0A4Y1QSS8"/>
<dbReference type="PRINTS" id="PR01573">
    <property type="entry name" value="SUPERTUBBY"/>
</dbReference>
<proteinExistence type="inferred from homology"/>
<evidence type="ECO:0000313" key="6">
    <source>
        <dbReference type="EMBL" id="BBG94906.1"/>
    </source>
</evidence>
<evidence type="ECO:0000256" key="2">
    <source>
        <dbReference type="SAM" id="MobiDB-lite"/>
    </source>
</evidence>
<keyword evidence="3" id="KW-0472">Membrane</keyword>
<dbReference type="Pfam" id="PF01167">
    <property type="entry name" value="Tub"/>
    <property type="match status" value="1"/>
</dbReference>
<dbReference type="InterPro" id="IPR018066">
    <property type="entry name" value="Tubby_C_CS"/>
</dbReference>
<gene>
    <name evidence="6" type="ORF">Prudu_003304</name>
</gene>
<dbReference type="PANTHER" id="PTHR16517">
    <property type="entry name" value="TUBBY-RELATED"/>
    <property type="match status" value="1"/>
</dbReference>
<feature type="domain" description="F-box" evidence="5">
    <location>
        <begin position="79"/>
        <end position="122"/>
    </location>
</feature>
<dbReference type="GO" id="GO:0006355">
    <property type="term" value="P:regulation of DNA-templated transcription"/>
    <property type="evidence" value="ECO:0007669"/>
    <property type="project" value="UniProtKB-ARBA"/>
</dbReference>
<dbReference type="Gene3D" id="3.20.90.10">
    <property type="entry name" value="Tubby Protein, Chain A"/>
    <property type="match status" value="1"/>
</dbReference>
<dbReference type="InterPro" id="IPR036047">
    <property type="entry name" value="F-box-like_dom_sf"/>
</dbReference>
<dbReference type="PANTHER" id="PTHR16517:SF104">
    <property type="entry name" value="TUBBY-LIKE F-BOX PROTEIN 6"/>
    <property type="match status" value="1"/>
</dbReference>
<keyword evidence="3" id="KW-1133">Transmembrane helix</keyword>
<dbReference type="Gene3D" id="1.20.1280.50">
    <property type="match status" value="1"/>
</dbReference>
<evidence type="ECO:0000259" key="5">
    <source>
        <dbReference type="Pfam" id="PF12937"/>
    </source>
</evidence>
<feature type="domain" description="Tubby C-terminal" evidence="4">
    <location>
        <begin position="140"/>
        <end position="420"/>
    </location>
</feature>
<dbReference type="SUPFAM" id="SSF81383">
    <property type="entry name" value="F-box domain"/>
    <property type="match status" value="1"/>
</dbReference>
<dbReference type="InterPro" id="IPR000007">
    <property type="entry name" value="Tubby_C"/>
</dbReference>